<name>A0ABW8SDZ6_9CLOT</name>
<proteinExistence type="predicted"/>
<reference evidence="1 2" key="1">
    <citation type="submission" date="2024-11" db="EMBL/GenBank/DDBJ databases">
        <authorList>
            <person name="Heng Y.C."/>
            <person name="Lim A.C.H."/>
            <person name="Lee J.K.Y."/>
            <person name="Kittelmann S."/>
        </authorList>
    </citation>
    <scope>NUCLEOTIDE SEQUENCE [LARGE SCALE GENOMIC DNA]</scope>
    <source>
        <strain evidence="1 2">WILCCON 0112</strain>
    </source>
</reference>
<comment type="caution">
    <text evidence="1">The sequence shown here is derived from an EMBL/GenBank/DDBJ whole genome shotgun (WGS) entry which is preliminary data.</text>
</comment>
<protein>
    <recommendedName>
        <fullName evidence="3">Tail fiber protein</fullName>
    </recommendedName>
</protein>
<dbReference type="Proteomes" id="UP001623600">
    <property type="component" value="Unassembled WGS sequence"/>
</dbReference>
<keyword evidence="2" id="KW-1185">Reference proteome</keyword>
<evidence type="ECO:0008006" key="3">
    <source>
        <dbReference type="Google" id="ProtNLM"/>
    </source>
</evidence>
<dbReference type="EMBL" id="JBJIAB010000051">
    <property type="protein sequence ID" value="MFL0168303.1"/>
    <property type="molecule type" value="Genomic_DNA"/>
</dbReference>
<evidence type="ECO:0000313" key="2">
    <source>
        <dbReference type="Proteomes" id="UP001623600"/>
    </source>
</evidence>
<gene>
    <name evidence="1" type="ORF">ACJDTP_24890</name>
</gene>
<organism evidence="1 2">
    <name type="scientific">Candidatus Clostridium helianthi</name>
    <dbReference type="NCBI Taxonomy" id="3381660"/>
    <lineage>
        <taxon>Bacteria</taxon>
        <taxon>Bacillati</taxon>
        <taxon>Bacillota</taxon>
        <taxon>Clostridia</taxon>
        <taxon>Eubacteriales</taxon>
        <taxon>Clostridiaceae</taxon>
        <taxon>Clostridium</taxon>
    </lineage>
</organism>
<evidence type="ECO:0000313" key="1">
    <source>
        <dbReference type="EMBL" id="MFL0168303.1"/>
    </source>
</evidence>
<dbReference type="RefSeq" id="WP_406762756.1">
    <property type="nucleotide sequence ID" value="NZ_JBJIAB010000051.1"/>
</dbReference>
<accession>A0ABW8SDZ6</accession>
<sequence>MLTTTNYGLKKPEGTDVVNIDDFNGNADIIDTKLKEINTNLPLKAPLASPAFTGVPTAPTANNSTNNTQVATTAFVNNALSPINTSLSDIVYQTAGGAATAIALTIKGSLVNGYPITFIASSNNGGAATTINGKKLYKPGTTTSPNLTAGKAYTVWYNSTGDCFFIKASAEGTALAKDVRKNTTFSNDNDTGITGGLDLSLLVPGNIRAGITIDGVTGKSSVIDTADAVLDPQYLLTGYSGYDDGILKVGTMPNNGGVNKSLPINGVCTIPKGYHDGTGKVTQSIPTKAGGTINPSTSQQIIAAGQYLSGDQIIAAITGTANDADVVAGKTYNSAAGILRTGSATIASLGGRQFQSGSFVGNLGTVTINLPFKPSIVYMYYSYYGTLMKSVLFNIIDPNTFYNLSGTGTSVGSVGNNFFTRNGTSDATWYWYAWE</sequence>